<keyword evidence="2" id="KW-1185">Reference proteome</keyword>
<sequence length="213" mass="24910">MATDLATATCNRHRRLLQLRHCRRCLLDSTSRGAFSRFYSNEGRILNEEEQTKENVYIKISLPFPFPFPFSFSYFEAQTGERSWRNRSSKLGWKRQRWTKNASDKIFLVLLQFEDFANHNAIDLGHGHYSLATSKMLDVLLLTGTSGTCDTFGNKYLAHSPEFELKDVELERVELLLLLVICWFGYEEQLNCGCFNGFGTVVMWYFEEIDEIW</sequence>
<accession>A0A445AF02</accession>
<protein>
    <submittedName>
        <fullName evidence="1">Uncharacterized protein</fullName>
    </submittedName>
</protein>
<evidence type="ECO:0000313" key="1">
    <source>
        <dbReference type="EMBL" id="RYR25003.1"/>
    </source>
</evidence>
<reference evidence="1 2" key="1">
    <citation type="submission" date="2019-01" db="EMBL/GenBank/DDBJ databases">
        <title>Sequencing of cultivated peanut Arachis hypogaea provides insights into genome evolution and oil improvement.</title>
        <authorList>
            <person name="Chen X."/>
        </authorList>
    </citation>
    <scope>NUCLEOTIDE SEQUENCE [LARGE SCALE GENOMIC DNA]</scope>
    <source>
        <strain evidence="2">cv. Fuhuasheng</strain>
        <tissue evidence="1">Leaves</tissue>
    </source>
</reference>
<evidence type="ECO:0000313" key="2">
    <source>
        <dbReference type="Proteomes" id="UP000289738"/>
    </source>
</evidence>
<comment type="caution">
    <text evidence="1">The sequence shown here is derived from an EMBL/GenBank/DDBJ whole genome shotgun (WGS) entry which is preliminary data.</text>
</comment>
<dbReference type="Proteomes" id="UP000289738">
    <property type="component" value="Chromosome B02"/>
</dbReference>
<dbReference type="EMBL" id="SDMP01000012">
    <property type="protein sequence ID" value="RYR25003.1"/>
    <property type="molecule type" value="Genomic_DNA"/>
</dbReference>
<dbReference type="AlphaFoldDB" id="A0A445AF02"/>
<proteinExistence type="predicted"/>
<name>A0A445AF02_ARAHY</name>
<gene>
    <name evidence="1" type="ORF">Ahy_B02g058637</name>
</gene>
<organism evidence="1 2">
    <name type="scientific">Arachis hypogaea</name>
    <name type="common">Peanut</name>
    <dbReference type="NCBI Taxonomy" id="3818"/>
    <lineage>
        <taxon>Eukaryota</taxon>
        <taxon>Viridiplantae</taxon>
        <taxon>Streptophyta</taxon>
        <taxon>Embryophyta</taxon>
        <taxon>Tracheophyta</taxon>
        <taxon>Spermatophyta</taxon>
        <taxon>Magnoliopsida</taxon>
        <taxon>eudicotyledons</taxon>
        <taxon>Gunneridae</taxon>
        <taxon>Pentapetalae</taxon>
        <taxon>rosids</taxon>
        <taxon>fabids</taxon>
        <taxon>Fabales</taxon>
        <taxon>Fabaceae</taxon>
        <taxon>Papilionoideae</taxon>
        <taxon>50 kb inversion clade</taxon>
        <taxon>dalbergioids sensu lato</taxon>
        <taxon>Dalbergieae</taxon>
        <taxon>Pterocarpus clade</taxon>
        <taxon>Arachis</taxon>
    </lineage>
</organism>